<gene>
    <name evidence="1" type="ORF">A2304_01610</name>
</gene>
<accession>A0A1F7W8F6</accession>
<organism evidence="1 2">
    <name type="scientific">Candidatus Uhrbacteria bacterium RIFOXYB2_FULL_57_15</name>
    <dbReference type="NCBI Taxonomy" id="1802422"/>
    <lineage>
        <taxon>Bacteria</taxon>
        <taxon>Candidatus Uhriibacteriota</taxon>
    </lineage>
</organism>
<reference evidence="1 2" key="1">
    <citation type="journal article" date="2016" name="Nat. Commun.">
        <title>Thousands of microbial genomes shed light on interconnected biogeochemical processes in an aquifer system.</title>
        <authorList>
            <person name="Anantharaman K."/>
            <person name="Brown C.T."/>
            <person name="Hug L.A."/>
            <person name="Sharon I."/>
            <person name="Castelle C.J."/>
            <person name="Probst A.J."/>
            <person name="Thomas B.C."/>
            <person name="Singh A."/>
            <person name="Wilkins M.J."/>
            <person name="Karaoz U."/>
            <person name="Brodie E.L."/>
            <person name="Williams K.H."/>
            <person name="Hubbard S.S."/>
            <person name="Banfield J.F."/>
        </authorList>
    </citation>
    <scope>NUCLEOTIDE SEQUENCE [LARGE SCALE GENOMIC DNA]</scope>
</reference>
<proteinExistence type="predicted"/>
<name>A0A1F7W8F6_9BACT</name>
<dbReference type="AlphaFoldDB" id="A0A1F7W8F6"/>
<dbReference type="EMBL" id="MGFE01000020">
    <property type="protein sequence ID" value="OGL98374.1"/>
    <property type="molecule type" value="Genomic_DNA"/>
</dbReference>
<evidence type="ECO:0000313" key="2">
    <source>
        <dbReference type="Proteomes" id="UP000176501"/>
    </source>
</evidence>
<evidence type="ECO:0000313" key="1">
    <source>
        <dbReference type="EMBL" id="OGL98374.1"/>
    </source>
</evidence>
<comment type="caution">
    <text evidence="1">The sequence shown here is derived from an EMBL/GenBank/DDBJ whole genome shotgun (WGS) entry which is preliminary data.</text>
</comment>
<dbReference type="Proteomes" id="UP000176501">
    <property type="component" value="Unassembled WGS sequence"/>
</dbReference>
<sequence length="453" mass="52532">MEMKATEFKEERKWKQVDEFGPEHLEAQGQRMLAATGYAEGFVRKLGALQKEVEHHRVCVDTIRERLASGSADTATDESFRRFLVGEEQSLRESTSNYEETLKQLKQELSGMLCDSEQVSESNKLRSRLETMWKSDDAFCESVQSRYASVDDFLTALREQTVPLEILVSFLGAESRRFNKVTERAKESFLAWRQEYFLRSFDPDIQQYLRVSTELVRQRLQELAFTCIDSLAPQRGFGDYGSSVVRIDSDLYENDVGLSRHVVFHELTHAVLGNGYEVTIKDVELADKREKDMSALFGNRAAPGFFRQVPSAITRKSGVHFHLEEDGRRTKDQQIWMNEGLVELLAARMAGKRPRAYLEFIDEVWRMVDAGMEWQILYEAAAEDLLKEPVNRSRIPAYDRMVRRMRELEGPGAMRRHVESIERKNKYRIRAGWYASRQGLFRDILMPYARACL</sequence>
<protein>
    <submittedName>
        <fullName evidence="1">Uncharacterized protein</fullName>
    </submittedName>
</protein>